<gene>
    <name evidence="10" type="ORF">HYG86_13480</name>
</gene>
<dbReference type="Pfam" id="PF01470">
    <property type="entry name" value="Peptidase_C15"/>
    <property type="match status" value="1"/>
</dbReference>
<dbReference type="KEGG" id="acae:HYG86_13480"/>
<dbReference type="InterPro" id="IPR016125">
    <property type="entry name" value="Peptidase_C15-like"/>
</dbReference>
<evidence type="ECO:0000313" key="11">
    <source>
        <dbReference type="Proteomes" id="UP000516160"/>
    </source>
</evidence>
<comment type="subcellular location">
    <subcellularLocation>
        <location evidence="3">Cytoplasm</location>
    </subcellularLocation>
</comment>
<proteinExistence type="inferred from homology"/>
<protein>
    <recommendedName>
        <fullName evidence="9">Pyroglutamyl-peptidase I</fullName>
        <ecNumber evidence="9">3.4.19.3</ecNumber>
    </recommendedName>
</protein>
<dbReference type="SUPFAM" id="SSF53182">
    <property type="entry name" value="Pyrrolidone carboxyl peptidase (pyroglutamate aminopeptidase)"/>
    <property type="match status" value="1"/>
</dbReference>
<evidence type="ECO:0000256" key="4">
    <source>
        <dbReference type="ARBA" id="ARBA00006641"/>
    </source>
</evidence>
<reference evidence="10 11" key="1">
    <citation type="submission" date="2020-07" db="EMBL/GenBank/DDBJ databases">
        <title>Alkalicella. sp. LB2 genome.</title>
        <authorList>
            <person name="Postec A."/>
            <person name="Quemeneur M."/>
        </authorList>
    </citation>
    <scope>NUCLEOTIDE SEQUENCE [LARGE SCALE GENOMIC DNA]</scope>
    <source>
        <strain evidence="10 11">LB2</strain>
    </source>
</reference>
<dbReference type="RefSeq" id="WP_213166117.1">
    <property type="nucleotide sequence ID" value="NZ_CP058559.1"/>
</dbReference>
<dbReference type="PANTHER" id="PTHR23402:SF1">
    <property type="entry name" value="PYROGLUTAMYL-PEPTIDASE I"/>
    <property type="match status" value="1"/>
</dbReference>
<accession>A0A7G9WAJ7</accession>
<comment type="catalytic activity">
    <reaction evidence="1 9">
        <text>Release of an N-terminal pyroglutamyl group from a polypeptide, the second amino acid generally not being Pro.</text>
        <dbReference type="EC" id="3.4.19.3"/>
    </reaction>
</comment>
<dbReference type="GO" id="GO:0005829">
    <property type="term" value="C:cytosol"/>
    <property type="evidence" value="ECO:0007669"/>
    <property type="project" value="InterPro"/>
</dbReference>
<dbReference type="PIRSF" id="PIRSF015592">
    <property type="entry name" value="Prld-crbxl_pptds"/>
    <property type="match status" value="1"/>
</dbReference>
<dbReference type="InterPro" id="IPR036440">
    <property type="entry name" value="Peptidase_C15-like_sf"/>
</dbReference>
<dbReference type="EMBL" id="CP058559">
    <property type="protein sequence ID" value="QNO15709.1"/>
    <property type="molecule type" value="Genomic_DNA"/>
</dbReference>
<keyword evidence="11" id="KW-1185">Reference proteome</keyword>
<sequence length="206" mass="23110">MKFLITAFEPFGNDSKNPTMDVIKGLELPDVDTLVLPVTFNFFQDFTEAIEDKKYDYILHLGQGGGRNKITFEKVALNYMDARIADNNGDKPVNQPIVADGPDGLFTTLPIREIVIALQQKGYPASISYTAGTYVCNYIMYSSLHYFRDKSTKVGFVHIPYSPEQIVDKELPSMSIDLVKEIIKETIKILSLGSFQSEQVSLGETH</sequence>
<evidence type="ECO:0000256" key="1">
    <source>
        <dbReference type="ARBA" id="ARBA00001770"/>
    </source>
</evidence>
<dbReference type="PROSITE" id="PS01333">
    <property type="entry name" value="PYRASE_GLU"/>
    <property type="match status" value="1"/>
</dbReference>
<evidence type="ECO:0000256" key="7">
    <source>
        <dbReference type="ARBA" id="ARBA00022801"/>
    </source>
</evidence>
<organism evidence="10 11">
    <name type="scientific">Alkalicella caledoniensis</name>
    <dbReference type="NCBI Taxonomy" id="2731377"/>
    <lineage>
        <taxon>Bacteria</taxon>
        <taxon>Bacillati</taxon>
        <taxon>Bacillota</taxon>
        <taxon>Clostridia</taxon>
        <taxon>Eubacteriales</taxon>
        <taxon>Proteinivoracaceae</taxon>
        <taxon>Alkalicella</taxon>
    </lineage>
</organism>
<evidence type="ECO:0000256" key="3">
    <source>
        <dbReference type="ARBA" id="ARBA00004496"/>
    </source>
</evidence>
<dbReference type="PANTHER" id="PTHR23402">
    <property type="entry name" value="PROTEASE FAMILY C15 PYROGLUTAMYL-PEPTIDASE I-RELATED"/>
    <property type="match status" value="1"/>
</dbReference>
<feature type="active site" evidence="9">
    <location>
        <position position="73"/>
    </location>
</feature>
<comment type="function">
    <text evidence="2">Removes 5-oxoproline from various penultimate amino acid residues except L-proline.</text>
</comment>
<dbReference type="InterPro" id="IPR033693">
    <property type="entry name" value="PGPEP1_Glu_AS"/>
</dbReference>
<keyword evidence="5" id="KW-0963">Cytoplasm</keyword>
<name>A0A7G9WAJ7_ALKCA</name>
<comment type="similarity">
    <text evidence="4">Belongs to the peptidase C15 family.</text>
</comment>
<evidence type="ECO:0000256" key="6">
    <source>
        <dbReference type="ARBA" id="ARBA00022670"/>
    </source>
</evidence>
<evidence type="ECO:0000256" key="2">
    <source>
        <dbReference type="ARBA" id="ARBA00002280"/>
    </source>
</evidence>
<dbReference type="InterPro" id="IPR000816">
    <property type="entry name" value="Peptidase_C15"/>
</dbReference>
<evidence type="ECO:0000256" key="5">
    <source>
        <dbReference type="ARBA" id="ARBA00022490"/>
    </source>
</evidence>
<dbReference type="PRINTS" id="PR00706">
    <property type="entry name" value="PYROGLUPTASE"/>
</dbReference>
<evidence type="ECO:0000313" key="10">
    <source>
        <dbReference type="EMBL" id="QNO15709.1"/>
    </source>
</evidence>
<evidence type="ECO:0000256" key="9">
    <source>
        <dbReference type="PROSITE-ProRule" id="PRU10076"/>
    </source>
</evidence>
<dbReference type="Proteomes" id="UP000516160">
    <property type="component" value="Chromosome"/>
</dbReference>
<dbReference type="AlphaFoldDB" id="A0A7G9WAJ7"/>
<dbReference type="EC" id="3.4.19.3" evidence="9"/>
<keyword evidence="8" id="KW-0788">Thiol protease</keyword>
<dbReference type="GO" id="GO:0006508">
    <property type="term" value="P:proteolysis"/>
    <property type="evidence" value="ECO:0007669"/>
    <property type="project" value="UniProtKB-KW"/>
</dbReference>
<dbReference type="CDD" id="cd00501">
    <property type="entry name" value="Peptidase_C15"/>
    <property type="match status" value="1"/>
</dbReference>
<dbReference type="NCBIfam" id="NF009676">
    <property type="entry name" value="PRK13197.1"/>
    <property type="match status" value="1"/>
</dbReference>
<dbReference type="Gene3D" id="3.40.630.20">
    <property type="entry name" value="Peptidase C15, pyroglutamyl peptidase I-like"/>
    <property type="match status" value="1"/>
</dbReference>
<keyword evidence="7 10" id="KW-0378">Hydrolase</keyword>
<evidence type="ECO:0000256" key="8">
    <source>
        <dbReference type="ARBA" id="ARBA00022807"/>
    </source>
</evidence>
<keyword evidence="6" id="KW-0645">Protease</keyword>
<dbReference type="GO" id="GO:0016920">
    <property type="term" value="F:pyroglutamyl-peptidase activity"/>
    <property type="evidence" value="ECO:0007669"/>
    <property type="project" value="UniProtKB-EC"/>
</dbReference>